<sequence length="165" mass="18403">HPIAYIGGEESRQVQRWMSNLIPGAKFPCTGCDGAYDISRYHFARCGEAAGRLLDQYDATMHARQVVRTDNALDSQIVEMVPKPIRRETIQKQTDRCPIPQPAGEPKVCRSWRSRMESTVPIFQDKALHTKINKMGVVIKQIQENCCAVGGASEPDDDDDQGDAT</sequence>
<proteinExistence type="predicted"/>
<reference evidence="1" key="1">
    <citation type="submission" date="2015-04" db="EMBL/GenBank/DDBJ databases">
        <title>The genome sequence of the plant pathogenic Rhizarian Plasmodiophora brassicae reveals insights in its biotrophic life cycle and the origin of chitin synthesis.</title>
        <authorList>
            <person name="Schwelm A."/>
            <person name="Fogelqvist J."/>
            <person name="Knaust A."/>
            <person name="Julke S."/>
            <person name="Lilja T."/>
            <person name="Dhandapani V."/>
            <person name="Bonilla-Rosso G."/>
            <person name="Karlsson M."/>
            <person name="Shevchenko A."/>
            <person name="Choi S.R."/>
            <person name="Kim H.G."/>
            <person name="Park J.Y."/>
            <person name="Lim Y.P."/>
            <person name="Ludwig-Muller J."/>
            <person name="Dixelius C."/>
        </authorList>
    </citation>
    <scope>NUCLEOTIDE SEQUENCE</scope>
    <source>
        <tissue evidence="1">Potato root galls</tissue>
    </source>
</reference>
<feature type="non-terminal residue" evidence="1">
    <location>
        <position position="165"/>
    </location>
</feature>
<accession>A0A0H5RH54</accession>
<organism evidence="1">
    <name type="scientific">Spongospora subterranea</name>
    <dbReference type="NCBI Taxonomy" id="70186"/>
    <lineage>
        <taxon>Eukaryota</taxon>
        <taxon>Sar</taxon>
        <taxon>Rhizaria</taxon>
        <taxon>Endomyxa</taxon>
        <taxon>Phytomyxea</taxon>
        <taxon>Plasmodiophorida</taxon>
        <taxon>Plasmodiophoridae</taxon>
        <taxon>Spongospora</taxon>
    </lineage>
</organism>
<name>A0A0H5RH54_9EUKA</name>
<feature type="non-terminal residue" evidence="1">
    <location>
        <position position="1"/>
    </location>
</feature>
<dbReference type="EMBL" id="HACM01012629">
    <property type="protein sequence ID" value="CRZ13071.1"/>
    <property type="molecule type" value="Transcribed_RNA"/>
</dbReference>
<protein>
    <submittedName>
        <fullName evidence="1">Uncharacterized protein</fullName>
    </submittedName>
</protein>
<dbReference type="AlphaFoldDB" id="A0A0H5RH54"/>
<evidence type="ECO:0000313" key="1">
    <source>
        <dbReference type="EMBL" id="CRZ13071.1"/>
    </source>
</evidence>